<dbReference type="EMBL" id="FSRA01000002">
    <property type="protein sequence ID" value="SIO54888.1"/>
    <property type="molecule type" value="Genomic_DNA"/>
</dbReference>
<dbReference type="Gene3D" id="3.40.50.880">
    <property type="match status" value="1"/>
</dbReference>
<keyword evidence="3" id="KW-1185">Reference proteome</keyword>
<evidence type="ECO:0000313" key="2">
    <source>
        <dbReference type="EMBL" id="SIO54888.1"/>
    </source>
</evidence>
<evidence type="ECO:0000313" key="3">
    <source>
        <dbReference type="Proteomes" id="UP000185003"/>
    </source>
</evidence>
<dbReference type="GO" id="GO:0016740">
    <property type="term" value="F:transferase activity"/>
    <property type="evidence" value="ECO:0007669"/>
    <property type="project" value="UniProtKB-KW"/>
</dbReference>
<dbReference type="Pfam" id="PF00117">
    <property type="entry name" value="GATase"/>
    <property type="match status" value="1"/>
</dbReference>
<keyword evidence="2" id="KW-0808">Transferase</keyword>
<dbReference type="PANTHER" id="PTHR42695:SF5">
    <property type="entry name" value="GLUTAMINE AMIDOTRANSFERASE YLR126C-RELATED"/>
    <property type="match status" value="1"/>
</dbReference>
<dbReference type="InterPro" id="IPR044992">
    <property type="entry name" value="ChyE-like"/>
</dbReference>
<sequence length="223" mass="24784">MRIHYFQHVTFEGLGYIADWAKAKGHTVTVTKWYEAPIPPALEDLDMLIVMGGPMGVYEEDLHPWLSTEKEFIRRAIAAGKPVLGICLGSQLIAAALGARVYPNKQKEIGWFPVQFHDGIAPSPTTVFHWHGDTFDLPENAIHLAETSACKNQAYRIGDRVVGLQFHFEITPEALEGMITHCGHELVPDTYVQTAAEIRGNAHYAQNTNVLISQLLNGLEKLA</sequence>
<name>A0A1N6KEA8_9BACT</name>
<organism evidence="2 3">
    <name type="scientific">Chitinophaga niabensis</name>
    <dbReference type="NCBI Taxonomy" id="536979"/>
    <lineage>
        <taxon>Bacteria</taxon>
        <taxon>Pseudomonadati</taxon>
        <taxon>Bacteroidota</taxon>
        <taxon>Chitinophagia</taxon>
        <taxon>Chitinophagales</taxon>
        <taxon>Chitinophagaceae</taxon>
        <taxon>Chitinophaga</taxon>
    </lineage>
</organism>
<proteinExistence type="predicted"/>
<reference evidence="2 3" key="1">
    <citation type="submission" date="2016-11" db="EMBL/GenBank/DDBJ databases">
        <authorList>
            <person name="Jaros S."/>
            <person name="Januszkiewicz K."/>
            <person name="Wedrychowicz H."/>
        </authorList>
    </citation>
    <scope>NUCLEOTIDE SEQUENCE [LARGE SCALE GENOMIC DNA]</scope>
    <source>
        <strain evidence="2 3">DSM 24787</strain>
    </source>
</reference>
<dbReference type="Proteomes" id="UP000185003">
    <property type="component" value="Unassembled WGS sequence"/>
</dbReference>
<dbReference type="SUPFAM" id="SSF52317">
    <property type="entry name" value="Class I glutamine amidotransferase-like"/>
    <property type="match status" value="1"/>
</dbReference>
<evidence type="ECO:0000259" key="1">
    <source>
        <dbReference type="Pfam" id="PF00117"/>
    </source>
</evidence>
<feature type="domain" description="Glutamine amidotransferase" evidence="1">
    <location>
        <begin position="23"/>
        <end position="174"/>
    </location>
</feature>
<dbReference type="InterPro" id="IPR029062">
    <property type="entry name" value="Class_I_gatase-like"/>
</dbReference>
<dbReference type="InterPro" id="IPR017926">
    <property type="entry name" value="GATASE"/>
</dbReference>
<dbReference type="AlphaFoldDB" id="A0A1N6KEA8"/>
<dbReference type="CDD" id="cd01741">
    <property type="entry name" value="GATase1_1"/>
    <property type="match status" value="1"/>
</dbReference>
<dbReference type="GO" id="GO:0005829">
    <property type="term" value="C:cytosol"/>
    <property type="evidence" value="ECO:0007669"/>
    <property type="project" value="TreeGrafter"/>
</dbReference>
<gene>
    <name evidence="2" type="ORF">SAMN04488055_5687</name>
</gene>
<dbReference type="OrthoDB" id="9807137at2"/>
<accession>A0A1N6KEA8</accession>
<protein>
    <submittedName>
        <fullName evidence="2">GMP synthase-Glutamine amidotransferase</fullName>
    </submittedName>
</protein>
<dbReference type="STRING" id="536979.SAMN04488055_5687"/>
<dbReference type="RefSeq" id="WP_074242891.1">
    <property type="nucleotide sequence ID" value="NZ_FSRA01000002.1"/>
</dbReference>
<dbReference type="FunFam" id="3.40.50.880:FF:000033">
    <property type="entry name" value="Glutamine amidotransferase class-I"/>
    <property type="match status" value="1"/>
</dbReference>
<dbReference type="PROSITE" id="PS51273">
    <property type="entry name" value="GATASE_TYPE_1"/>
    <property type="match status" value="1"/>
</dbReference>
<keyword evidence="2" id="KW-0315">Glutamine amidotransferase</keyword>
<dbReference type="PANTHER" id="PTHR42695">
    <property type="entry name" value="GLUTAMINE AMIDOTRANSFERASE YLR126C-RELATED"/>
    <property type="match status" value="1"/>
</dbReference>